<dbReference type="Proteomes" id="UP001153148">
    <property type="component" value="Unassembled WGS sequence"/>
</dbReference>
<sequence>MSGTSSVGHPDLALELVSSTTDVLCHNEIGGELAELLFATECETSVFYTCQRDGELSYRDQWPPVAEPLTKLCRSLCEESAMRTGFGSTRSIRRWETANQRMTPSDLQSVSARVRNRLRSFTSTLRVSQHQVAFTVHSQNGSVGNLDVFNASSQWSRTSIGRTRLKIRASHTLDDIMTLDSSVVKEGFGNQINLCRDRGLNPGPSAQKFDTLPLDHQPRYIRPGFETSLHITGKPDSTSPCTRRRKAVSNVRPYWVPKSDLEHKMETNNKSKFMVAPDLVNYK</sequence>
<reference evidence="1" key="1">
    <citation type="submission" date="2021-03" db="EMBL/GenBank/DDBJ databases">
        <authorList>
            <person name="Tran Van P."/>
        </authorList>
    </citation>
    <scope>NUCLEOTIDE SEQUENCE</scope>
</reference>
<accession>A0ABN7NXE4</accession>
<gene>
    <name evidence="1" type="ORF">TPAB3V08_LOCUS5883</name>
</gene>
<name>A0ABN7NXE4_TIMPD</name>
<comment type="caution">
    <text evidence="1">The sequence shown here is derived from an EMBL/GenBank/DDBJ whole genome shotgun (WGS) entry which is preliminary data.</text>
</comment>
<evidence type="ECO:0000313" key="1">
    <source>
        <dbReference type="EMBL" id="CAG2058917.1"/>
    </source>
</evidence>
<keyword evidence="2" id="KW-1185">Reference proteome</keyword>
<organism evidence="1 2">
    <name type="scientific">Timema podura</name>
    <name type="common">Walking stick</name>
    <dbReference type="NCBI Taxonomy" id="61482"/>
    <lineage>
        <taxon>Eukaryota</taxon>
        <taxon>Metazoa</taxon>
        <taxon>Ecdysozoa</taxon>
        <taxon>Arthropoda</taxon>
        <taxon>Hexapoda</taxon>
        <taxon>Insecta</taxon>
        <taxon>Pterygota</taxon>
        <taxon>Neoptera</taxon>
        <taxon>Polyneoptera</taxon>
        <taxon>Phasmatodea</taxon>
        <taxon>Timematodea</taxon>
        <taxon>Timematoidea</taxon>
        <taxon>Timematidae</taxon>
        <taxon>Timema</taxon>
    </lineage>
</organism>
<dbReference type="EMBL" id="CAJPIN010008282">
    <property type="protein sequence ID" value="CAG2058917.1"/>
    <property type="molecule type" value="Genomic_DNA"/>
</dbReference>
<protein>
    <submittedName>
        <fullName evidence="1">Uncharacterized protein</fullName>
    </submittedName>
</protein>
<evidence type="ECO:0000313" key="2">
    <source>
        <dbReference type="Proteomes" id="UP001153148"/>
    </source>
</evidence>
<proteinExistence type="predicted"/>